<dbReference type="EMBL" id="OW240912">
    <property type="protein sequence ID" value="CAH2220637.1"/>
    <property type="molecule type" value="Genomic_DNA"/>
</dbReference>
<gene>
    <name evidence="4" type="ORF">PECUL_23A032029</name>
</gene>
<dbReference type="SUPFAM" id="SSF117281">
    <property type="entry name" value="Kelch motif"/>
    <property type="match status" value="1"/>
</dbReference>
<dbReference type="InterPro" id="IPR011705">
    <property type="entry name" value="BACK"/>
</dbReference>
<accession>A0AAD1QZ52</accession>
<dbReference type="SMART" id="SM00225">
    <property type="entry name" value="BTB"/>
    <property type="match status" value="1"/>
</dbReference>
<organism evidence="4 5">
    <name type="scientific">Pelobates cultripes</name>
    <name type="common">Western spadefoot toad</name>
    <dbReference type="NCBI Taxonomy" id="61616"/>
    <lineage>
        <taxon>Eukaryota</taxon>
        <taxon>Metazoa</taxon>
        <taxon>Chordata</taxon>
        <taxon>Craniata</taxon>
        <taxon>Vertebrata</taxon>
        <taxon>Euteleostomi</taxon>
        <taxon>Amphibia</taxon>
        <taxon>Batrachia</taxon>
        <taxon>Anura</taxon>
        <taxon>Pelobatoidea</taxon>
        <taxon>Pelobatidae</taxon>
        <taxon>Pelobates</taxon>
    </lineage>
</organism>
<keyword evidence="1" id="KW-0880">Kelch repeat</keyword>
<dbReference type="PIRSF" id="PIRSF037037">
    <property type="entry name" value="Kelch-like_protein_gigaxonin"/>
    <property type="match status" value="1"/>
</dbReference>
<keyword evidence="2" id="KW-0677">Repeat</keyword>
<dbReference type="SMART" id="SM00875">
    <property type="entry name" value="BACK"/>
    <property type="match status" value="1"/>
</dbReference>
<evidence type="ECO:0000259" key="3">
    <source>
        <dbReference type="PROSITE" id="PS50097"/>
    </source>
</evidence>
<keyword evidence="5" id="KW-1185">Reference proteome</keyword>
<dbReference type="Pfam" id="PF24681">
    <property type="entry name" value="Kelch_KLHDC2_KLHL20_DRC7"/>
    <property type="match status" value="1"/>
</dbReference>
<dbReference type="Pfam" id="PF07707">
    <property type="entry name" value="BACK"/>
    <property type="match status" value="1"/>
</dbReference>
<dbReference type="InterPro" id="IPR017096">
    <property type="entry name" value="BTB-kelch_protein"/>
</dbReference>
<dbReference type="SMART" id="SM00612">
    <property type="entry name" value="Kelch"/>
    <property type="match status" value="5"/>
</dbReference>
<reference evidence="4" key="1">
    <citation type="submission" date="2022-03" db="EMBL/GenBank/DDBJ databases">
        <authorList>
            <person name="Alioto T."/>
            <person name="Alioto T."/>
            <person name="Gomez Garrido J."/>
        </authorList>
    </citation>
    <scope>NUCLEOTIDE SEQUENCE</scope>
</reference>
<dbReference type="InterPro" id="IPR015915">
    <property type="entry name" value="Kelch-typ_b-propeller"/>
</dbReference>
<dbReference type="InterPro" id="IPR000210">
    <property type="entry name" value="BTB/POZ_dom"/>
</dbReference>
<dbReference type="CDD" id="cd18473">
    <property type="entry name" value="BACK_KLHL34"/>
    <property type="match status" value="1"/>
</dbReference>
<proteinExistence type="predicted"/>
<dbReference type="PROSITE" id="PS50097">
    <property type="entry name" value="BTB"/>
    <property type="match status" value="1"/>
</dbReference>
<feature type="domain" description="BTB" evidence="3">
    <location>
        <begin position="29"/>
        <end position="96"/>
    </location>
</feature>
<evidence type="ECO:0000256" key="1">
    <source>
        <dbReference type="ARBA" id="ARBA00022441"/>
    </source>
</evidence>
<name>A0AAD1QZ52_PELCU</name>
<dbReference type="InterPro" id="IPR011333">
    <property type="entry name" value="SKP1/BTB/POZ_sf"/>
</dbReference>
<dbReference type="InterPro" id="IPR006652">
    <property type="entry name" value="Kelch_1"/>
</dbReference>
<dbReference type="SUPFAM" id="SSF54695">
    <property type="entry name" value="POZ domain"/>
    <property type="match status" value="1"/>
</dbReference>
<evidence type="ECO:0000313" key="4">
    <source>
        <dbReference type="EMBL" id="CAH2220637.1"/>
    </source>
</evidence>
<dbReference type="Pfam" id="PF00651">
    <property type="entry name" value="BTB"/>
    <property type="match status" value="1"/>
</dbReference>
<protein>
    <submittedName>
        <fullName evidence="4">Kelch 34</fullName>
    </submittedName>
</protein>
<dbReference type="Gene3D" id="1.25.40.420">
    <property type="match status" value="1"/>
</dbReference>
<dbReference type="Gene3D" id="3.30.710.10">
    <property type="entry name" value="Potassium Channel Kv1.1, Chain A"/>
    <property type="match status" value="1"/>
</dbReference>
<evidence type="ECO:0000313" key="5">
    <source>
        <dbReference type="Proteomes" id="UP001295444"/>
    </source>
</evidence>
<dbReference type="PANTHER" id="PTHR45632">
    <property type="entry name" value="LD33804P"/>
    <property type="match status" value="1"/>
</dbReference>
<sequence>MSYFLSFCKSHRGLVFTQFQMLRSQGQLCDVSLVVDGHEFPAHKSLLACSSDYFRAMFKEYTKESKAAVVHLNVISVTGLENILDFIYTSWLSLSMYSLEDTLEAACYLQVMDAILLCSQFLINNCDLENCCFAANIATKFYLLDAIVSTEKYIINNLWILLQEDREEMELLELNMKSMMTLVKSDDIPKVHEKSLLNLILKWLQYDRTRLLNAKFLFENVRFGLLPLDTLRQLYTQSEVPLTASIKNLIIKALNYHSCPTKQPILQEKYSTLRNQKEWIVLVGGDANGELVENVLGFDVYNHKWRMVTNLKQKVQLHCICVIGNFLYVLGGETPENISEHTKEIALCVTNVVYRYDPRFDQWIQVASMLEKRAQFSCCVVDNYIYSMGGRGIEQAILSSVEVYDVSRNTWTKSKDLPYKVHGQASTVHKNLIYISGGKFTGQVNSSKDVYSFNKLEGQWKKQAPMTIARFGHQMATVNDDIFTFLGIYEPFSDIEKYDPLHNQWTRLRPMSFDRFCYGLVVVEQTVLMLGGKKWQDAQEVPTQNIVGYDAENDCWEEICSLAFPFSGLRCAVLKMSDAIQPEEREYISCPQIKLC</sequence>
<dbReference type="PANTHER" id="PTHR45632:SF8">
    <property type="entry name" value="KELCH-LIKE PROTEIN 34"/>
    <property type="match status" value="1"/>
</dbReference>
<evidence type="ECO:0000256" key="2">
    <source>
        <dbReference type="ARBA" id="ARBA00022737"/>
    </source>
</evidence>
<dbReference type="Gene3D" id="2.120.10.80">
    <property type="entry name" value="Kelch-type beta propeller"/>
    <property type="match status" value="1"/>
</dbReference>
<dbReference type="AlphaFoldDB" id="A0AAD1QZ52"/>
<dbReference type="Proteomes" id="UP001295444">
    <property type="component" value="Chromosome 01"/>
</dbReference>